<proteinExistence type="predicted"/>
<reference evidence="1" key="1">
    <citation type="submission" date="2022-05" db="EMBL/GenBank/DDBJ databases">
        <title>The Musa troglodytarum L. genome provides insights into the mechanism of non-climacteric behaviour and enrichment of carotenoids.</title>
        <authorList>
            <person name="Wang J."/>
        </authorList>
    </citation>
    <scope>NUCLEOTIDE SEQUENCE</scope>
    <source>
        <tissue evidence="1">Leaf</tissue>
    </source>
</reference>
<evidence type="ECO:0000313" key="1">
    <source>
        <dbReference type="EMBL" id="URD76290.1"/>
    </source>
</evidence>
<sequence>MAVLPKGMALFMAFVAILIRFLAFFFSVHPFPSTPFPIRNYSSSSGRFGELLEKDCIMTCLLRMWQRELN</sequence>
<gene>
    <name evidence="1" type="ORF">MUK42_36528</name>
</gene>
<dbReference type="Proteomes" id="UP001055439">
    <property type="component" value="Chromosome 1"/>
</dbReference>
<evidence type="ECO:0000313" key="2">
    <source>
        <dbReference type="Proteomes" id="UP001055439"/>
    </source>
</evidence>
<dbReference type="EMBL" id="CP097502">
    <property type="protein sequence ID" value="URD76290.1"/>
    <property type="molecule type" value="Genomic_DNA"/>
</dbReference>
<accession>A0A9E7JCP5</accession>
<name>A0A9E7JCP5_9LILI</name>
<dbReference type="AlphaFoldDB" id="A0A9E7JCP5"/>
<keyword evidence="2" id="KW-1185">Reference proteome</keyword>
<organism evidence="1 2">
    <name type="scientific">Musa troglodytarum</name>
    <name type="common">fe'i banana</name>
    <dbReference type="NCBI Taxonomy" id="320322"/>
    <lineage>
        <taxon>Eukaryota</taxon>
        <taxon>Viridiplantae</taxon>
        <taxon>Streptophyta</taxon>
        <taxon>Embryophyta</taxon>
        <taxon>Tracheophyta</taxon>
        <taxon>Spermatophyta</taxon>
        <taxon>Magnoliopsida</taxon>
        <taxon>Liliopsida</taxon>
        <taxon>Zingiberales</taxon>
        <taxon>Musaceae</taxon>
        <taxon>Musa</taxon>
    </lineage>
</organism>
<protein>
    <submittedName>
        <fullName evidence="1">Uncharacterized protein</fullName>
    </submittedName>
</protein>